<evidence type="ECO:0000256" key="2">
    <source>
        <dbReference type="ARBA" id="ARBA00022729"/>
    </source>
</evidence>
<evidence type="ECO:0000256" key="3">
    <source>
        <dbReference type="SAM" id="SignalP"/>
    </source>
</evidence>
<dbReference type="GO" id="GO:1904680">
    <property type="term" value="F:peptide transmembrane transporter activity"/>
    <property type="evidence" value="ECO:0007669"/>
    <property type="project" value="TreeGrafter"/>
</dbReference>
<dbReference type="PANTHER" id="PTHR30290:SF81">
    <property type="entry name" value="OLIGOPEPTIDE-BINDING PROTEIN OPPA"/>
    <property type="match status" value="1"/>
</dbReference>
<dbReference type="PROSITE" id="PS51257">
    <property type="entry name" value="PROKAR_LIPOPROTEIN"/>
    <property type="match status" value="1"/>
</dbReference>
<dbReference type="InterPro" id="IPR030678">
    <property type="entry name" value="Peptide/Ni-bd"/>
</dbReference>
<evidence type="ECO:0000313" key="5">
    <source>
        <dbReference type="EMBL" id="RHF71288.1"/>
    </source>
</evidence>
<dbReference type="GO" id="GO:0042597">
    <property type="term" value="C:periplasmic space"/>
    <property type="evidence" value="ECO:0007669"/>
    <property type="project" value="UniProtKB-ARBA"/>
</dbReference>
<organism evidence="5 6">
    <name type="scientific">Fusobacterium mortiferum</name>
    <dbReference type="NCBI Taxonomy" id="850"/>
    <lineage>
        <taxon>Bacteria</taxon>
        <taxon>Fusobacteriati</taxon>
        <taxon>Fusobacteriota</taxon>
        <taxon>Fusobacteriia</taxon>
        <taxon>Fusobacteriales</taxon>
        <taxon>Fusobacteriaceae</taxon>
        <taxon>Fusobacterium</taxon>
    </lineage>
</organism>
<feature type="signal peptide" evidence="3">
    <location>
        <begin position="1"/>
        <end position="20"/>
    </location>
</feature>
<reference evidence="5 6" key="1">
    <citation type="submission" date="2018-08" db="EMBL/GenBank/DDBJ databases">
        <title>A genome reference for cultivated species of the human gut microbiota.</title>
        <authorList>
            <person name="Zou Y."/>
            <person name="Xue W."/>
            <person name="Luo G."/>
        </authorList>
    </citation>
    <scope>NUCLEOTIDE SEQUENCE [LARGE SCALE GENOMIC DNA]</scope>
    <source>
        <strain evidence="5 6">AM25-1</strain>
    </source>
</reference>
<gene>
    <name evidence="5" type="ORF">DW663_08815</name>
</gene>
<dbReference type="GO" id="GO:0015833">
    <property type="term" value="P:peptide transport"/>
    <property type="evidence" value="ECO:0007669"/>
    <property type="project" value="TreeGrafter"/>
</dbReference>
<dbReference type="RefSeq" id="WP_117708271.1">
    <property type="nucleotide sequence ID" value="NZ_CAEUHP010000001.1"/>
</dbReference>
<evidence type="ECO:0000313" key="6">
    <source>
        <dbReference type="Proteomes" id="UP000284676"/>
    </source>
</evidence>
<dbReference type="InterPro" id="IPR039424">
    <property type="entry name" value="SBP_5"/>
</dbReference>
<feature type="chain" id="PRO_5019121451" evidence="3">
    <location>
        <begin position="21"/>
        <end position="516"/>
    </location>
</feature>
<dbReference type="Gene3D" id="3.10.105.10">
    <property type="entry name" value="Dipeptide-binding Protein, Domain 3"/>
    <property type="match status" value="1"/>
</dbReference>
<accession>A0A414PRV1</accession>
<dbReference type="PIRSF" id="PIRSF002741">
    <property type="entry name" value="MppA"/>
    <property type="match status" value="1"/>
</dbReference>
<dbReference type="GO" id="GO:0043190">
    <property type="term" value="C:ATP-binding cassette (ABC) transporter complex"/>
    <property type="evidence" value="ECO:0007669"/>
    <property type="project" value="InterPro"/>
</dbReference>
<keyword evidence="2 3" id="KW-0732">Signal</keyword>
<dbReference type="PANTHER" id="PTHR30290">
    <property type="entry name" value="PERIPLASMIC BINDING COMPONENT OF ABC TRANSPORTER"/>
    <property type="match status" value="1"/>
</dbReference>
<dbReference type="Gene3D" id="3.40.190.10">
    <property type="entry name" value="Periplasmic binding protein-like II"/>
    <property type="match status" value="1"/>
</dbReference>
<dbReference type="AlphaFoldDB" id="A0A414PRV1"/>
<dbReference type="CDD" id="cd08490">
    <property type="entry name" value="PBP2_NikA_DppA_OppA_like_3"/>
    <property type="match status" value="1"/>
</dbReference>
<dbReference type="PROSITE" id="PS01040">
    <property type="entry name" value="SBP_BACTERIAL_5"/>
    <property type="match status" value="1"/>
</dbReference>
<name>A0A414PRV1_FUSMR</name>
<comment type="caution">
    <text evidence="5">The sequence shown here is derived from an EMBL/GenBank/DDBJ whole genome shotgun (WGS) entry which is preliminary data.</text>
</comment>
<evidence type="ECO:0000256" key="1">
    <source>
        <dbReference type="ARBA" id="ARBA00005695"/>
    </source>
</evidence>
<dbReference type="EMBL" id="QRHL01000016">
    <property type="protein sequence ID" value="RHF71288.1"/>
    <property type="molecule type" value="Genomic_DNA"/>
</dbReference>
<dbReference type="Proteomes" id="UP000284676">
    <property type="component" value="Unassembled WGS sequence"/>
</dbReference>
<feature type="domain" description="Solute-binding protein family 5" evidence="4">
    <location>
        <begin position="75"/>
        <end position="437"/>
    </location>
</feature>
<dbReference type="SUPFAM" id="SSF53850">
    <property type="entry name" value="Periplasmic binding protein-like II"/>
    <property type="match status" value="1"/>
</dbReference>
<comment type="similarity">
    <text evidence="1">Belongs to the bacterial solute-binding protein 5 family.</text>
</comment>
<sequence>MKKVLKFISILCLILLTACGKEKVENKNSVSEVKEIVIGTPSFANTLETTEQYFSWTVARYGVGETLTKFDEKGELVPLLAESWENSKDGKSWKFKIREGVKFSDGTLMTSESVKNSLERTFKLNQRANTFFIPKSIVADKNYLIIETEKPVTTLPGCLADPLFIIVNTEADTTKFAMEGPISTGPYVVEKFNPTEYCSVVRNENYWGGEVPFDRVVFKYINDQATRSLALQSGEIQMAYSLKPENLVDFKNNDKYNIQSIKSLRGTFAFMNENGILKDKVLRQAINRALNKEVYTAVLLGGAATPGKAPVPPTLNFGFDQLVDENTYNPKNAKEILAKAGYKDIDGDGYLETPDGQKIELNFVIYTSREELKVYAQAAQVSLKEIGIKVKLITVSYETVLKYRDSGNFDLLIWNVLVANSGDPENYLRENWYSKASTNQTGYNNPKVDALLDELSSEFDPDKRRELIIEIQQLIMDDCATIFFGYETAYLISSTKLKNVVMYPMDYYWLTDKMSF</sequence>
<proteinExistence type="inferred from homology"/>
<dbReference type="Pfam" id="PF00496">
    <property type="entry name" value="SBP_bac_5"/>
    <property type="match status" value="1"/>
</dbReference>
<evidence type="ECO:0000259" key="4">
    <source>
        <dbReference type="Pfam" id="PF00496"/>
    </source>
</evidence>
<protein>
    <submittedName>
        <fullName evidence="5">ABC transporter substrate-binding protein</fullName>
    </submittedName>
</protein>
<dbReference type="InterPro" id="IPR000914">
    <property type="entry name" value="SBP_5_dom"/>
</dbReference>
<dbReference type="InterPro" id="IPR023765">
    <property type="entry name" value="SBP_5_CS"/>
</dbReference>